<evidence type="ECO:0000313" key="3">
    <source>
        <dbReference type="Proteomes" id="UP001163726"/>
    </source>
</evidence>
<gene>
    <name evidence="2" type="ORF">OLW01_05970</name>
</gene>
<dbReference type="InterPro" id="IPR029024">
    <property type="entry name" value="TerB-like"/>
</dbReference>
<evidence type="ECO:0000259" key="1">
    <source>
        <dbReference type="Pfam" id="PF05099"/>
    </source>
</evidence>
<dbReference type="EMBL" id="CP109965">
    <property type="protein sequence ID" value="WAJ71341.1"/>
    <property type="molecule type" value="Genomic_DNA"/>
</dbReference>
<dbReference type="Pfam" id="PF05099">
    <property type="entry name" value="TerB"/>
    <property type="match status" value="1"/>
</dbReference>
<dbReference type="RefSeq" id="WP_268075817.1">
    <property type="nucleotide sequence ID" value="NZ_CP109965.1"/>
</dbReference>
<proteinExistence type="predicted"/>
<keyword evidence="3" id="KW-1185">Reference proteome</keyword>
<protein>
    <submittedName>
        <fullName evidence="2">TerB family tellurite resistance protein</fullName>
    </submittedName>
</protein>
<dbReference type="CDD" id="cd07313">
    <property type="entry name" value="terB_like_2"/>
    <property type="match status" value="1"/>
</dbReference>
<dbReference type="InterPro" id="IPR007791">
    <property type="entry name" value="DjlA_N"/>
</dbReference>
<dbReference type="Gene3D" id="1.10.3680.10">
    <property type="entry name" value="TerB-like"/>
    <property type="match status" value="1"/>
</dbReference>
<name>A0ABY7ARP5_9ALTE</name>
<feature type="domain" description="Co-chaperone DjlA N-terminal" evidence="1">
    <location>
        <begin position="25"/>
        <end position="140"/>
    </location>
</feature>
<dbReference type="SUPFAM" id="SSF158682">
    <property type="entry name" value="TerB-like"/>
    <property type="match status" value="1"/>
</dbReference>
<accession>A0ABY7ARP5</accession>
<reference evidence="2" key="1">
    <citation type="submission" date="2022-10" db="EMBL/GenBank/DDBJ databases">
        <title>Catenovulum adriacola sp. nov. isolated in the Harbour of Susak.</title>
        <authorList>
            <person name="Schoch T."/>
            <person name="Reich S.J."/>
            <person name="Stoeferle S."/>
            <person name="Flaiz M."/>
            <person name="Kazda M."/>
            <person name="Riedel C.U."/>
            <person name="Duerre P."/>
        </authorList>
    </citation>
    <scope>NUCLEOTIDE SEQUENCE</scope>
    <source>
        <strain evidence="2">TS8</strain>
    </source>
</reference>
<sequence length="146" mass="16735">MLSGLKQFFEKNLSKQNESKKMSDELAIACLLAEVIFADNEFDQQEWQTLLGRLKRSLDLSDEALNELADSAKEQVQQASDLYQFTSVVKALAYEKRIDLLQGLWHVAYADGKIDPHEEHIIRRISELIGLTHRDFIQAKLSQAKD</sequence>
<organism evidence="2 3">
    <name type="scientific">Catenovulum adriaticum</name>
    <dbReference type="NCBI Taxonomy" id="2984846"/>
    <lineage>
        <taxon>Bacteria</taxon>
        <taxon>Pseudomonadati</taxon>
        <taxon>Pseudomonadota</taxon>
        <taxon>Gammaproteobacteria</taxon>
        <taxon>Alteromonadales</taxon>
        <taxon>Alteromonadaceae</taxon>
        <taxon>Catenovulum</taxon>
    </lineage>
</organism>
<evidence type="ECO:0000313" key="2">
    <source>
        <dbReference type="EMBL" id="WAJ71341.1"/>
    </source>
</evidence>
<dbReference type="Proteomes" id="UP001163726">
    <property type="component" value="Chromosome"/>
</dbReference>